<evidence type="ECO:0008006" key="3">
    <source>
        <dbReference type="Google" id="ProtNLM"/>
    </source>
</evidence>
<dbReference type="AlphaFoldDB" id="A0AAV4B2Y2"/>
<sequence>MTGADDKRLYGSERESRKQALQLARKLQASTVLGAGEYNYTYDKLRADVWQSSCNRDYPGLRLDKGHTIAGVTQLNEHFRLGNDSGQEVPLSWYNTSTTADDFVKKQVSKHHLNTGMKLLKGLSYSSFTLRRWHVIWRAHTKICRDSSIRALLRRLA</sequence>
<name>A0AAV4B2Y2_9GAST</name>
<organism evidence="1 2">
    <name type="scientific">Plakobranchus ocellatus</name>
    <dbReference type="NCBI Taxonomy" id="259542"/>
    <lineage>
        <taxon>Eukaryota</taxon>
        <taxon>Metazoa</taxon>
        <taxon>Spiralia</taxon>
        <taxon>Lophotrochozoa</taxon>
        <taxon>Mollusca</taxon>
        <taxon>Gastropoda</taxon>
        <taxon>Heterobranchia</taxon>
        <taxon>Euthyneura</taxon>
        <taxon>Panpulmonata</taxon>
        <taxon>Sacoglossa</taxon>
        <taxon>Placobranchoidea</taxon>
        <taxon>Plakobranchidae</taxon>
        <taxon>Plakobranchus</taxon>
    </lineage>
</organism>
<evidence type="ECO:0000313" key="1">
    <source>
        <dbReference type="EMBL" id="GFO13186.1"/>
    </source>
</evidence>
<keyword evidence="2" id="KW-1185">Reference proteome</keyword>
<reference evidence="1 2" key="1">
    <citation type="journal article" date="2021" name="Elife">
        <title>Chloroplast acquisition without the gene transfer in kleptoplastic sea slugs, Plakobranchus ocellatus.</title>
        <authorList>
            <person name="Maeda T."/>
            <person name="Takahashi S."/>
            <person name="Yoshida T."/>
            <person name="Shimamura S."/>
            <person name="Takaki Y."/>
            <person name="Nagai Y."/>
            <person name="Toyoda A."/>
            <person name="Suzuki Y."/>
            <person name="Arimoto A."/>
            <person name="Ishii H."/>
            <person name="Satoh N."/>
            <person name="Nishiyama T."/>
            <person name="Hasebe M."/>
            <person name="Maruyama T."/>
            <person name="Minagawa J."/>
            <person name="Obokata J."/>
            <person name="Shigenobu S."/>
        </authorList>
    </citation>
    <scope>NUCLEOTIDE SEQUENCE [LARGE SCALE GENOMIC DNA]</scope>
</reference>
<gene>
    <name evidence="1" type="ORF">PoB_003969100</name>
</gene>
<accession>A0AAV4B2Y2</accession>
<comment type="caution">
    <text evidence="1">The sequence shown here is derived from an EMBL/GenBank/DDBJ whole genome shotgun (WGS) entry which is preliminary data.</text>
</comment>
<dbReference type="Proteomes" id="UP000735302">
    <property type="component" value="Unassembled WGS sequence"/>
</dbReference>
<dbReference type="EMBL" id="BLXT01004481">
    <property type="protein sequence ID" value="GFO13186.1"/>
    <property type="molecule type" value="Genomic_DNA"/>
</dbReference>
<evidence type="ECO:0000313" key="2">
    <source>
        <dbReference type="Proteomes" id="UP000735302"/>
    </source>
</evidence>
<protein>
    <recommendedName>
        <fullName evidence="3">SCP domain-containing protein</fullName>
    </recommendedName>
</protein>
<proteinExistence type="predicted"/>